<feature type="transmembrane region" description="Helical" evidence="7">
    <location>
        <begin position="122"/>
        <end position="146"/>
    </location>
</feature>
<feature type="transmembrane region" description="Helical" evidence="7">
    <location>
        <begin position="88"/>
        <end position="110"/>
    </location>
</feature>
<sequence length="342" mass="35216">MGAFAVASVAFFLVALVPSDPARAVLGDLAAEEQIAQFNTEHGLSAPLLVRYGRFVADLFHGSLGESYYSGGSVLQESAEHYMATLEIVVLGLVVALVVGIALGALGAYFRGTPADSASRSAVAVLQAIPDYVVGLLGALVLVYALPLLPVPLGQLGPAIEAPPRVTGAAFVDALLAGQLGAAWQAATQMVLPVLSVGLFSSVMIARTVRASLAEALTAPDAEFARALGLPAFTVARMALRATVLPLVSITGVVVGTLVGGSAIVELTFSWDGFGQWAIEGITRSDLPVTVGFVLISGVLVLLTYTLSDVLMTVLDPRQRRVRPADRPAGAAPLASPTGVHP</sequence>
<reference evidence="10" key="2">
    <citation type="submission" date="2020-09" db="EMBL/GenBank/DDBJ databases">
        <authorList>
            <person name="Sun Q."/>
            <person name="Zhou Y."/>
        </authorList>
    </citation>
    <scope>NUCLEOTIDE SEQUENCE</scope>
    <source>
        <strain evidence="10">CGMCC 4.3508</strain>
    </source>
</reference>
<feature type="domain" description="ABC transmembrane type-1" evidence="9">
    <location>
        <begin position="82"/>
        <end position="312"/>
    </location>
</feature>
<feature type="transmembrane region" description="Helical" evidence="7">
    <location>
        <begin position="291"/>
        <end position="315"/>
    </location>
</feature>
<gene>
    <name evidence="10" type="ORF">GCM10011588_12080</name>
</gene>
<dbReference type="PANTHER" id="PTHR43163">
    <property type="entry name" value="DIPEPTIDE TRANSPORT SYSTEM PERMEASE PROTEIN DPPB-RELATED"/>
    <property type="match status" value="1"/>
</dbReference>
<evidence type="ECO:0000256" key="7">
    <source>
        <dbReference type="RuleBase" id="RU363032"/>
    </source>
</evidence>
<keyword evidence="2 7" id="KW-0813">Transport</keyword>
<evidence type="ECO:0000256" key="8">
    <source>
        <dbReference type="SAM" id="MobiDB-lite"/>
    </source>
</evidence>
<evidence type="ECO:0000256" key="6">
    <source>
        <dbReference type="ARBA" id="ARBA00023136"/>
    </source>
</evidence>
<comment type="similarity">
    <text evidence="7">Belongs to the binding-protein-dependent transport system permease family.</text>
</comment>
<dbReference type="Proteomes" id="UP000638263">
    <property type="component" value="Unassembled WGS sequence"/>
</dbReference>
<dbReference type="AlphaFoldDB" id="A0A917RBM8"/>
<feature type="region of interest" description="Disordered" evidence="8">
    <location>
        <begin position="322"/>
        <end position="342"/>
    </location>
</feature>
<keyword evidence="4 7" id="KW-0812">Transmembrane</keyword>
<dbReference type="Pfam" id="PF19300">
    <property type="entry name" value="BPD_transp_1_N"/>
    <property type="match status" value="1"/>
</dbReference>
<comment type="caution">
    <text evidence="10">The sequence shown here is derived from an EMBL/GenBank/DDBJ whole genome shotgun (WGS) entry which is preliminary data.</text>
</comment>
<evidence type="ECO:0000313" key="10">
    <source>
        <dbReference type="EMBL" id="GGK99041.1"/>
    </source>
</evidence>
<keyword evidence="11" id="KW-1185">Reference proteome</keyword>
<dbReference type="PROSITE" id="PS50928">
    <property type="entry name" value="ABC_TM1"/>
    <property type="match status" value="1"/>
</dbReference>
<name>A0A917RBM8_9NOCA</name>
<dbReference type="InterPro" id="IPR045621">
    <property type="entry name" value="BPD_transp_1_N"/>
</dbReference>
<keyword evidence="3" id="KW-1003">Cell membrane</keyword>
<accession>A0A917RBM8</accession>
<dbReference type="Pfam" id="PF00528">
    <property type="entry name" value="BPD_transp_1"/>
    <property type="match status" value="1"/>
</dbReference>
<dbReference type="SUPFAM" id="SSF161098">
    <property type="entry name" value="MetI-like"/>
    <property type="match status" value="1"/>
</dbReference>
<dbReference type="GO" id="GO:0071916">
    <property type="term" value="F:dipeptide transmembrane transporter activity"/>
    <property type="evidence" value="ECO:0007669"/>
    <property type="project" value="TreeGrafter"/>
</dbReference>
<dbReference type="GO" id="GO:0005886">
    <property type="term" value="C:plasma membrane"/>
    <property type="evidence" value="ECO:0007669"/>
    <property type="project" value="UniProtKB-SubCell"/>
</dbReference>
<dbReference type="EMBL" id="BMMH01000002">
    <property type="protein sequence ID" value="GGK99041.1"/>
    <property type="molecule type" value="Genomic_DNA"/>
</dbReference>
<reference evidence="10" key="1">
    <citation type="journal article" date="2014" name="Int. J. Syst. Evol. Microbiol.">
        <title>Complete genome sequence of Corynebacterium casei LMG S-19264T (=DSM 44701T), isolated from a smear-ripened cheese.</title>
        <authorList>
            <consortium name="US DOE Joint Genome Institute (JGI-PGF)"/>
            <person name="Walter F."/>
            <person name="Albersmeier A."/>
            <person name="Kalinowski J."/>
            <person name="Ruckert C."/>
        </authorList>
    </citation>
    <scope>NUCLEOTIDE SEQUENCE</scope>
    <source>
        <strain evidence="10">CGMCC 4.3508</strain>
    </source>
</reference>
<dbReference type="InterPro" id="IPR000515">
    <property type="entry name" value="MetI-like"/>
</dbReference>
<evidence type="ECO:0000256" key="5">
    <source>
        <dbReference type="ARBA" id="ARBA00022989"/>
    </source>
</evidence>
<evidence type="ECO:0000259" key="9">
    <source>
        <dbReference type="PROSITE" id="PS50928"/>
    </source>
</evidence>
<protein>
    <submittedName>
        <fullName evidence="10">Peptide ABC transporter permease</fullName>
    </submittedName>
</protein>
<evidence type="ECO:0000256" key="1">
    <source>
        <dbReference type="ARBA" id="ARBA00004651"/>
    </source>
</evidence>
<dbReference type="InterPro" id="IPR035906">
    <property type="entry name" value="MetI-like_sf"/>
</dbReference>
<evidence type="ECO:0000313" key="11">
    <source>
        <dbReference type="Proteomes" id="UP000638263"/>
    </source>
</evidence>
<feature type="transmembrane region" description="Helical" evidence="7">
    <location>
        <begin position="182"/>
        <end position="206"/>
    </location>
</feature>
<evidence type="ECO:0000256" key="3">
    <source>
        <dbReference type="ARBA" id="ARBA00022475"/>
    </source>
</evidence>
<dbReference type="PANTHER" id="PTHR43163:SF6">
    <property type="entry name" value="DIPEPTIDE TRANSPORT SYSTEM PERMEASE PROTEIN DPPB-RELATED"/>
    <property type="match status" value="1"/>
</dbReference>
<evidence type="ECO:0000256" key="4">
    <source>
        <dbReference type="ARBA" id="ARBA00022692"/>
    </source>
</evidence>
<organism evidence="10 11">
    <name type="scientific">Nocardia jinanensis</name>
    <dbReference type="NCBI Taxonomy" id="382504"/>
    <lineage>
        <taxon>Bacteria</taxon>
        <taxon>Bacillati</taxon>
        <taxon>Actinomycetota</taxon>
        <taxon>Actinomycetes</taxon>
        <taxon>Mycobacteriales</taxon>
        <taxon>Nocardiaceae</taxon>
        <taxon>Nocardia</taxon>
    </lineage>
</organism>
<keyword evidence="6 7" id="KW-0472">Membrane</keyword>
<comment type="subcellular location">
    <subcellularLocation>
        <location evidence="1 7">Cell membrane</location>
        <topology evidence="1 7">Multi-pass membrane protein</topology>
    </subcellularLocation>
</comment>
<proteinExistence type="inferred from homology"/>
<feature type="transmembrane region" description="Helical" evidence="7">
    <location>
        <begin position="247"/>
        <end position="271"/>
    </location>
</feature>
<evidence type="ECO:0000256" key="2">
    <source>
        <dbReference type="ARBA" id="ARBA00022448"/>
    </source>
</evidence>
<keyword evidence="5 7" id="KW-1133">Transmembrane helix</keyword>